<gene>
    <name evidence="2" type="ORF">C2857_005061</name>
</gene>
<organism evidence="2 3">
    <name type="scientific">Epichloe festucae (strain Fl1)</name>
    <dbReference type="NCBI Taxonomy" id="877507"/>
    <lineage>
        <taxon>Eukaryota</taxon>
        <taxon>Fungi</taxon>
        <taxon>Dikarya</taxon>
        <taxon>Ascomycota</taxon>
        <taxon>Pezizomycotina</taxon>
        <taxon>Sordariomycetes</taxon>
        <taxon>Hypocreomycetidae</taxon>
        <taxon>Hypocreales</taxon>
        <taxon>Clavicipitaceae</taxon>
        <taxon>Epichloe</taxon>
    </lineage>
</organism>
<evidence type="ECO:0000313" key="3">
    <source>
        <dbReference type="Proteomes" id="UP000594364"/>
    </source>
</evidence>
<evidence type="ECO:0000256" key="1">
    <source>
        <dbReference type="SAM" id="MobiDB-lite"/>
    </source>
</evidence>
<accession>A0A7S9PTT9</accession>
<dbReference type="AlphaFoldDB" id="A0A7S9PTT9"/>
<evidence type="ECO:0000313" key="2">
    <source>
        <dbReference type="EMBL" id="QPG96710.1"/>
    </source>
</evidence>
<feature type="region of interest" description="Disordered" evidence="1">
    <location>
        <begin position="89"/>
        <end position="113"/>
    </location>
</feature>
<dbReference type="EMBL" id="CP031386">
    <property type="protein sequence ID" value="QPG96710.1"/>
    <property type="molecule type" value="Genomic_DNA"/>
</dbReference>
<proteinExistence type="predicted"/>
<dbReference type="Proteomes" id="UP000594364">
    <property type="component" value="Chromosome 2"/>
</dbReference>
<sequence length="322" mass="35139">MAHAHGPGPDASGATTHAASFQGAPGIIIPQQQAMPDVQLDSSHFINGGWDTGGFDDIGAADFELQLESSPCWMQDLPFDHVAHASPTVEHVTHDESTAADTDDDTPPSRGSCAASSALMTVGNIFHEIANLNHQRLDSANLCDTKLLHEALFGMQPPRSPHDGQEGCMPLRRVFDVTVRFVWALQTMNPVACGTGLARPSPPALSVQLMVLSTYLELGQLLDRFLTRMHDDHASHRRLANCGQRASRHGTMLAQVIEHQMHSIERLIGLPEEFRLWSRQDSYVGILDQDRPSELALAVMGQAKGTFTSLKQTMDRITTAPE</sequence>
<keyword evidence="3" id="KW-1185">Reference proteome</keyword>
<dbReference type="OrthoDB" id="4222821at2759"/>
<reference evidence="2 3" key="1">
    <citation type="journal article" date="2018" name="PLoS Genet.">
        <title>Repeat elements organise 3D genome structure and mediate transcription in the filamentous fungus Epichloe festucae.</title>
        <authorList>
            <person name="Winter D.J."/>
            <person name="Ganley A.R.D."/>
            <person name="Young C.A."/>
            <person name="Liachko I."/>
            <person name="Schardl C.L."/>
            <person name="Dupont P.Y."/>
            <person name="Berry D."/>
            <person name="Ram A."/>
            <person name="Scott B."/>
            <person name="Cox M.P."/>
        </authorList>
    </citation>
    <scope>NUCLEOTIDE SEQUENCE [LARGE SCALE GENOMIC DNA]</scope>
    <source>
        <strain evidence="2 3">Fl1</strain>
    </source>
</reference>
<protein>
    <submittedName>
        <fullName evidence="2">Uncharacterized protein</fullName>
    </submittedName>
</protein>
<name>A0A7S9PTT9_EPIFF</name>